<comment type="caution">
    <text evidence="1">The sequence shown here is derived from an EMBL/GenBank/DDBJ whole genome shotgun (WGS) entry which is preliminary data.</text>
</comment>
<accession>A0A699KMA1</accession>
<evidence type="ECO:0008006" key="2">
    <source>
        <dbReference type="Google" id="ProtNLM"/>
    </source>
</evidence>
<feature type="non-terminal residue" evidence="1">
    <location>
        <position position="177"/>
    </location>
</feature>
<name>A0A699KMA1_TANCI</name>
<dbReference type="EMBL" id="BKCJ010535246">
    <property type="protein sequence ID" value="GFB02159.1"/>
    <property type="molecule type" value="Genomic_DNA"/>
</dbReference>
<organism evidence="1">
    <name type="scientific">Tanacetum cinerariifolium</name>
    <name type="common">Dalmatian daisy</name>
    <name type="synonym">Chrysanthemum cinerariifolium</name>
    <dbReference type="NCBI Taxonomy" id="118510"/>
    <lineage>
        <taxon>Eukaryota</taxon>
        <taxon>Viridiplantae</taxon>
        <taxon>Streptophyta</taxon>
        <taxon>Embryophyta</taxon>
        <taxon>Tracheophyta</taxon>
        <taxon>Spermatophyta</taxon>
        <taxon>Magnoliopsida</taxon>
        <taxon>eudicotyledons</taxon>
        <taxon>Gunneridae</taxon>
        <taxon>Pentapetalae</taxon>
        <taxon>asterids</taxon>
        <taxon>campanulids</taxon>
        <taxon>Asterales</taxon>
        <taxon>Asteraceae</taxon>
        <taxon>Asteroideae</taxon>
        <taxon>Anthemideae</taxon>
        <taxon>Anthemidinae</taxon>
        <taxon>Tanacetum</taxon>
    </lineage>
</organism>
<dbReference type="InterPro" id="IPR036875">
    <property type="entry name" value="Znf_CCHC_sf"/>
</dbReference>
<proteinExistence type="predicted"/>
<evidence type="ECO:0000313" key="1">
    <source>
        <dbReference type="EMBL" id="GFB02159.1"/>
    </source>
</evidence>
<reference evidence="1" key="1">
    <citation type="journal article" date="2019" name="Sci. Rep.">
        <title>Draft genome of Tanacetum cinerariifolium, the natural source of mosquito coil.</title>
        <authorList>
            <person name="Yamashiro T."/>
            <person name="Shiraishi A."/>
            <person name="Satake H."/>
            <person name="Nakayama K."/>
        </authorList>
    </citation>
    <scope>NUCLEOTIDE SEQUENCE</scope>
</reference>
<dbReference type="GO" id="GO:0003676">
    <property type="term" value="F:nucleic acid binding"/>
    <property type="evidence" value="ECO:0007669"/>
    <property type="project" value="InterPro"/>
</dbReference>
<dbReference type="SUPFAM" id="SSF57756">
    <property type="entry name" value="Retrovirus zinc finger-like domains"/>
    <property type="match status" value="1"/>
</dbReference>
<gene>
    <name evidence="1" type="ORF">Tci_674130</name>
</gene>
<protein>
    <recommendedName>
        <fullName evidence="2">CCHC-type domain-containing protein</fullName>
    </recommendedName>
</protein>
<dbReference type="AlphaFoldDB" id="A0A699KMA1"/>
<dbReference type="GO" id="GO:0008270">
    <property type="term" value="F:zinc ion binding"/>
    <property type="evidence" value="ECO:0007669"/>
    <property type="project" value="InterPro"/>
</dbReference>
<sequence>MSKVECYNCYKKGNFAIECRSPKDTRRNVQVEPQRRNVPVETSTLNGLVYQCNGMGSYDWSFQAEEEPTNYALMAFTSLSSSSFDNEMFSSETDESLPASPIYDRSSDHIMEDWVFDSEDDSEAELLQNAPSFVHPTEQVKTPRPFVKNSIPAANHKTAIPKPKTYRNNMNKKACFV</sequence>